<dbReference type="HOGENOM" id="CLU_139075_1_0_6"/>
<dbReference type="STRING" id="1141662.OOA_13552"/>
<dbReference type="PATRIC" id="fig|1141662.3.peg.2752"/>
<dbReference type="EMBL" id="AKKL01000037">
    <property type="protein sequence ID" value="EKT58155.1"/>
    <property type="molecule type" value="Genomic_DNA"/>
</dbReference>
<dbReference type="eggNOG" id="COG1422">
    <property type="taxonomic scope" value="Bacteria"/>
</dbReference>
<keyword evidence="4" id="KW-1185">Reference proteome</keyword>
<dbReference type="Proteomes" id="UP000009336">
    <property type="component" value="Unassembled WGS sequence"/>
</dbReference>
<gene>
    <name evidence="3" type="ORF">OOA_13552</name>
</gene>
<protein>
    <recommendedName>
        <fullName evidence="5">DUF1090 domain-containing protein</fullName>
    </recommendedName>
</protein>
<sequence length="143" mass="16462">MKKVISVLMCSGLLTLTSHAFATTDSCEDQKKDIEAKLAIATQYSNTSEQVRLQKALDNVNTYCTESRQLNRAEQNLKKKERKVKQKELNLEDAKDELAEAKLDGRQDRVSKKERKVKEKTLDLEEAQDELKQAQEDYKKLNN</sequence>
<accession>K8WPR6</accession>
<feature type="chain" id="PRO_5005687745" description="DUF1090 domain-containing protein" evidence="2">
    <location>
        <begin position="23"/>
        <end position="143"/>
    </location>
</feature>
<evidence type="ECO:0000256" key="1">
    <source>
        <dbReference type="SAM" id="MobiDB-lite"/>
    </source>
</evidence>
<evidence type="ECO:0000313" key="4">
    <source>
        <dbReference type="Proteomes" id="UP000009336"/>
    </source>
</evidence>
<evidence type="ECO:0000256" key="2">
    <source>
        <dbReference type="SAM" id="SignalP"/>
    </source>
</evidence>
<dbReference type="InterPro" id="IPR009468">
    <property type="entry name" value="DUF1090"/>
</dbReference>
<dbReference type="RefSeq" id="WP_008912702.1">
    <property type="nucleotide sequence ID" value="NZ_KB233223.1"/>
</dbReference>
<name>K8WPR6_9GAMM</name>
<organism evidence="3 4">
    <name type="scientific">Providencia burhodogranariea DSM 19968</name>
    <dbReference type="NCBI Taxonomy" id="1141662"/>
    <lineage>
        <taxon>Bacteria</taxon>
        <taxon>Pseudomonadati</taxon>
        <taxon>Pseudomonadota</taxon>
        <taxon>Gammaproteobacteria</taxon>
        <taxon>Enterobacterales</taxon>
        <taxon>Morganellaceae</taxon>
        <taxon>Providencia</taxon>
    </lineage>
</organism>
<evidence type="ECO:0008006" key="5">
    <source>
        <dbReference type="Google" id="ProtNLM"/>
    </source>
</evidence>
<proteinExistence type="predicted"/>
<dbReference type="AlphaFoldDB" id="K8WPR6"/>
<dbReference type="Pfam" id="PF06476">
    <property type="entry name" value="DUF1090"/>
    <property type="match status" value="1"/>
</dbReference>
<comment type="caution">
    <text evidence="3">The sequence shown here is derived from an EMBL/GenBank/DDBJ whole genome shotgun (WGS) entry which is preliminary data.</text>
</comment>
<keyword evidence="2" id="KW-0732">Signal</keyword>
<reference evidence="3 4" key="1">
    <citation type="journal article" date="2012" name="BMC Genomics">
        <title>Comparative genomics of bacteria in the genus Providencia isolated from wild Drosophila melanogaster.</title>
        <authorList>
            <person name="Galac M.R."/>
            <person name="Lazzaro B.P."/>
        </authorList>
    </citation>
    <scope>NUCLEOTIDE SEQUENCE [LARGE SCALE GENOMIC DNA]</scope>
    <source>
        <strain evidence="3 4">DSM 19968</strain>
    </source>
</reference>
<feature type="region of interest" description="Disordered" evidence="1">
    <location>
        <begin position="104"/>
        <end position="143"/>
    </location>
</feature>
<evidence type="ECO:0000313" key="3">
    <source>
        <dbReference type="EMBL" id="EKT58155.1"/>
    </source>
</evidence>
<feature type="signal peptide" evidence="2">
    <location>
        <begin position="1"/>
        <end position="22"/>
    </location>
</feature>